<dbReference type="HOGENOM" id="CLU_853000_0_0_1"/>
<dbReference type="EMBL" id="GL377304">
    <property type="protein sequence ID" value="EFI99819.1"/>
    <property type="molecule type" value="Genomic_DNA"/>
</dbReference>
<reference evidence="1 2" key="1">
    <citation type="journal article" date="2010" name="Nat. Biotechnol.">
        <title>Genome sequence of the model mushroom Schizophyllum commune.</title>
        <authorList>
            <person name="Ohm R.A."/>
            <person name="de Jong J.F."/>
            <person name="Lugones L.G."/>
            <person name="Aerts A."/>
            <person name="Kothe E."/>
            <person name="Stajich J.E."/>
            <person name="de Vries R.P."/>
            <person name="Record E."/>
            <person name="Levasseur A."/>
            <person name="Baker S.E."/>
            <person name="Bartholomew K.A."/>
            <person name="Coutinho P.M."/>
            <person name="Erdmann S."/>
            <person name="Fowler T.J."/>
            <person name="Gathman A.C."/>
            <person name="Lombard V."/>
            <person name="Henrissat B."/>
            <person name="Knabe N."/>
            <person name="Kuees U."/>
            <person name="Lilly W.W."/>
            <person name="Lindquist E."/>
            <person name="Lucas S."/>
            <person name="Magnuson J.K."/>
            <person name="Piumi F."/>
            <person name="Raudaskoski M."/>
            <person name="Salamov A."/>
            <person name="Schmutz J."/>
            <person name="Schwarze F.W.M.R."/>
            <person name="vanKuyk P.A."/>
            <person name="Horton J.S."/>
            <person name="Grigoriev I.V."/>
            <person name="Woesten H.A.B."/>
        </authorList>
    </citation>
    <scope>NUCLEOTIDE SEQUENCE [LARGE SCALE GENOMIC DNA]</scope>
    <source>
        <strain evidence="2">H4-8 / FGSC 9210</strain>
    </source>
</reference>
<dbReference type="Proteomes" id="UP000007431">
    <property type="component" value="Unassembled WGS sequence"/>
</dbReference>
<dbReference type="VEuPathDB" id="FungiDB:SCHCODRAFT_01177145"/>
<dbReference type="AlphaFoldDB" id="D8PYA5"/>
<name>D8PYA5_SCHCM</name>
<feature type="non-terminal residue" evidence="1">
    <location>
        <position position="326"/>
    </location>
</feature>
<sequence>MRSRAIDIFLLLTPWQTDGSGDKLLKVPLRSRIYHPRSHQSQLDILLSSSRGIGTPRRHTSRSIERDDSASKMFAKRDINIRRSASRPALGSLFIKSSFYRILLLLIAAFHLPPDLPVRSARFPTADTKFIRRGRLEQRVYGLSFAGQVDTVTDVVGEQVHTTRQIVLGPRVAAGSAACFVHLDSTPSATCITLTTPHLPRAVFARPARIADELPFVPGRTRGAVPVWGIHIAVRSRRDDVERKSLLTGDGTRMSTWAALRRRIPHAMRRPASPRGVSNIIPSLSSPLVSSFQRTRALHRPFSSRDSFQALRRCLAVRQACKWLWR</sequence>
<dbReference type="GeneID" id="9596990"/>
<organism evidence="2">
    <name type="scientific">Schizophyllum commune (strain H4-8 / FGSC 9210)</name>
    <name type="common">Split gill fungus</name>
    <dbReference type="NCBI Taxonomy" id="578458"/>
    <lineage>
        <taxon>Eukaryota</taxon>
        <taxon>Fungi</taxon>
        <taxon>Dikarya</taxon>
        <taxon>Basidiomycota</taxon>
        <taxon>Agaricomycotina</taxon>
        <taxon>Agaricomycetes</taxon>
        <taxon>Agaricomycetidae</taxon>
        <taxon>Agaricales</taxon>
        <taxon>Schizophyllaceae</taxon>
        <taxon>Schizophyllum</taxon>
    </lineage>
</organism>
<keyword evidence="2" id="KW-1185">Reference proteome</keyword>
<evidence type="ECO:0000313" key="1">
    <source>
        <dbReference type="EMBL" id="EFI99819.1"/>
    </source>
</evidence>
<protein>
    <submittedName>
        <fullName evidence="1">Uncharacterized protein</fullName>
    </submittedName>
</protein>
<dbReference type="KEGG" id="scm:SCHCO_01177145"/>
<accession>D8PYA5</accession>
<evidence type="ECO:0000313" key="2">
    <source>
        <dbReference type="Proteomes" id="UP000007431"/>
    </source>
</evidence>
<gene>
    <name evidence="1" type="ORF">SCHCODRAFT_107463</name>
</gene>
<dbReference type="InParanoid" id="D8PYA5"/>
<proteinExistence type="predicted"/>
<dbReference type="RefSeq" id="XP_003034722.1">
    <property type="nucleotide sequence ID" value="XM_003034676.1"/>
</dbReference>